<dbReference type="EMBL" id="OW152820">
    <property type="protein sequence ID" value="CAH2075215.1"/>
    <property type="molecule type" value="Genomic_DNA"/>
</dbReference>
<keyword evidence="3" id="KW-1185">Reference proteome</keyword>
<gene>
    <name evidence="2" type="ORF">IPOD504_LOCUS16596</name>
</gene>
<feature type="non-terminal residue" evidence="2">
    <location>
        <position position="1"/>
    </location>
</feature>
<feature type="region of interest" description="Disordered" evidence="1">
    <location>
        <begin position="182"/>
        <end position="201"/>
    </location>
</feature>
<evidence type="ECO:0000256" key="1">
    <source>
        <dbReference type="SAM" id="MobiDB-lite"/>
    </source>
</evidence>
<proteinExistence type="predicted"/>
<protein>
    <submittedName>
        <fullName evidence="2">Uncharacterized protein</fullName>
    </submittedName>
</protein>
<feature type="compositionally biased region" description="Basic and acidic residues" evidence="1">
    <location>
        <begin position="182"/>
        <end position="199"/>
    </location>
</feature>
<feature type="region of interest" description="Disordered" evidence="1">
    <location>
        <begin position="220"/>
        <end position="294"/>
    </location>
</feature>
<reference evidence="2" key="1">
    <citation type="submission" date="2022-03" db="EMBL/GenBank/DDBJ databases">
        <authorList>
            <person name="Martin H S."/>
        </authorList>
    </citation>
    <scope>NUCLEOTIDE SEQUENCE</scope>
</reference>
<accession>A0ABN8JAQ1</accession>
<feature type="compositionally biased region" description="Basic residues" evidence="1">
    <location>
        <begin position="229"/>
        <end position="245"/>
    </location>
</feature>
<evidence type="ECO:0000313" key="2">
    <source>
        <dbReference type="EMBL" id="CAH2075215.1"/>
    </source>
</evidence>
<sequence>MDRCSINVRSFHNAAEDAYTFKVTYASRLVRSSQNLSQKVERFLILSTLVLSVRGRVPPLLLADTPVDMLCSEAELFAMNVVPPPPAPSRSDWDPERCISSLVLHTHYMIRCTIAHARRIIVEHVHHYEVIMLRFVKGLRSGVGINAGRNTPSVQQQVSLRPAIRPATALRNESRRACSRLERGRRDGAARGASAERHGGRVTGHVVACRRRAARTVNEDRLGGEARRAAWRRRRARSPGRRRRATPPEDKFGANGNRRWAPVINARVGIENQPDQTAPDSGDWRKTTHATVPP</sequence>
<name>A0ABN8JAQ1_9NEOP</name>
<organism evidence="2 3">
    <name type="scientific">Iphiclides podalirius</name>
    <name type="common">scarce swallowtail</name>
    <dbReference type="NCBI Taxonomy" id="110791"/>
    <lineage>
        <taxon>Eukaryota</taxon>
        <taxon>Metazoa</taxon>
        <taxon>Ecdysozoa</taxon>
        <taxon>Arthropoda</taxon>
        <taxon>Hexapoda</taxon>
        <taxon>Insecta</taxon>
        <taxon>Pterygota</taxon>
        <taxon>Neoptera</taxon>
        <taxon>Endopterygota</taxon>
        <taxon>Lepidoptera</taxon>
        <taxon>Glossata</taxon>
        <taxon>Ditrysia</taxon>
        <taxon>Papilionoidea</taxon>
        <taxon>Papilionidae</taxon>
        <taxon>Papilioninae</taxon>
        <taxon>Iphiclides</taxon>
    </lineage>
</organism>
<evidence type="ECO:0000313" key="3">
    <source>
        <dbReference type="Proteomes" id="UP000837857"/>
    </source>
</evidence>
<dbReference type="Proteomes" id="UP000837857">
    <property type="component" value="Chromosome 8"/>
</dbReference>